<gene>
    <name evidence="1" type="ORF">QFC21_002338</name>
</gene>
<proteinExistence type="predicted"/>
<organism evidence="1 2">
    <name type="scientific">Naganishia friedmannii</name>
    <dbReference type="NCBI Taxonomy" id="89922"/>
    <lineage>
        <taxon>Eukaryota</taxon>
        <taxon>Fungi</taxon>
        <taxon>Dikarya</taxon>
        <taxon>Basidiomycota</taxon>
        <taxon>Agaricomycotina</taxon>
        <taxon>Tremellomycetes</taxon>
        <taxon>Filobasidiales</taxon>
        <taxon>Filobasidiaceae</taxon>
        <taxon>Naganishia</taxon>
    </lineage>
</organism>
<sequence>MSEDKKPITAFKELLDVPEQKQNLPGLEGKMDPLAQHTQIEAWDDEGNPYLVEYKGSGKLKGKAAIITGGDSGIGRAVAYFFVREGADVTITYMKQEKEDAEKVKNKIEKEEGGKCHIVECDLMKHEDCDRVVKEHMEKYGKMSILVNNASKQIMCEDIADIDLKNVESTFQSNIVAMIAMTKYAVPHMKRGSTIVNSTSVTAFKGSPAMLDYSSTKGAIVTFTRSLGLQLAPKGVRVNSVAPGPVLTPLQPASRPSEQMDDWEVNKLPLWGRAGMPSELAASYVFLASADSNLMTGSIININSGQWVG</sequence>
<accession>A0ACC2VYJ3</accession>
<keyword evidence="2" id="KW-1185">Reference proteome</keyword>
<dbReference type="EMBL" id="JASBWT010000006">
    <property type="protein sequence ID" value="KAJ9103876.1"/>
    <property type="molecule type" value="Genomic_DNA"/>
</dbReference>
<evidence type="ECO:0000313" key="1">
    <source>
        <dbReference type="EMBL" id="KAJ9103876.1"/>
    </source>
</evidence>
<name>A0ACC2VYJ3_9TREE</name>
<reference evidence="1" key="1">
    <citation type="submission" date="2023-04" db="EMBL/GenBank/DDBJ databases">
        <title>Draft Genome sequencing of Naganishia species isolated from polar environments using Oxford Nanopore Technology.</title>
        <authorList>
            <person name="Leo P."/>
            <person name="Venkateswaran K."/>
        </authorList>
    </citation>
    <scope>NUCLEOTIDE SEQUENCE</scope>
    <source>
        <strain evidence="1">MNA-CCFEE 5423</strain>
    </source>
</reference>
<protein>
    <submittedName>
        <fullName evidence="1">Uncharacterized protein</fullName>
    </submittedName>
</protein>
<comment type="caution">
    <text evidence="1">The sequence shown here is derived from an EMBL/GenBank/DDBJ whole genome shotgun (WGS) entry which is preliminary data.</text>
</comment>
<dbReference type="Proteomes" id="UP001227268">
    <property type="component" value="Unassembled WGS sequence"/>
</dbReference>
<evidence type="ECO:0000313" key="2">
    <source>
        <dbReference type="Proteomes" id="UP001227268"/>
    </source>
</evidence>